<feature type="signal peptide" evidence="1">
    <location>
        <begin position="1"/>
        <end position="26"/>
    </location>
</feature>
<accession>A0A4V3AM21</accession>
<proteinExistence type="predicted"/>
<dbReference type="InterPro" id="IPR030395">
    <property type="entry name" value="GP_PDE_dom"/>
</dbReference>
<dbReference type="Gene3D" id="3.20.20.190">
    <property type="entry name" value="Phosphatidylinositol (PI) phosphodiesterase"/>
    <property type="match status" value="1"/>
</dbReference>
<dbReference type="AlphaFoldDB" id="A0A4V3AM21"/>
<evidence type="ECO:0000256" key="1">
    <source>
        <dbReference type="SAM" id="SignalP"/>
    </source>
</evidence>
<evidence type="ECO:0000313" key="3">
    <source>
        <dbReference type="EMBL" id="TDK25219.1"/>
    </source>
</evidence>
<dbReference type="GO" id="GO:0006629">
    <property type="term" value="P:lipid metabolic process"/>
    <property type="evidence" value="ECO:0007669"/>
    <property type="project" value="InterPro"/>
</dbReference>
<dbReference type="GO" id="GO:0008081">
    <property type="term" value="F:phosphoric diester hydrolase activity"/>
    <property type="evidence" value="ECO:0007669"/>
    <property type="project" value="InterPro"/>
</dbReference>
<evidence type="ECO:0000313" key="4">
    <source>
        <dbReference type="Proteomes" id="UP000295411"/>
    </source>
</evidence>
<evidence type="ECO:0000259" key="2">
    <source>
        <dbReference type="PROSITE" id="PS51704"/>
    </source>
</evidence>
<protein>
    <submittedName>
        <fullName evidence="3">Glycerophosphodiester phosphodiesterase</fullName>
    </submittedName>
</protein>
<dbReference type="RefSeq" id="WP_133403497.1">
    <property type="nucleotide sequence ID" value="NZ_SMTK01000003.1"/>
</dbReference>
<keyword evidence="1" id="KW-0732">Signal</keyword>
<comment type="caution">
    <text evidence="3">The sequence shown here is derived from an EMBL/GenBank/DDBJ whole genome shotgun (WGS) entry which is preliminary data.</text>
</comment>
<dbReference type="PROSITE" id="PS50007">
    <property type="entry name" value="PIPLC_X_DOMAIN"/>
    <property type="match status" value="1"/>
</dbReference>
<dbReference type="SUPFAM" id="SSF51695">
    <property type="entry name" value="PLC-like phosphodiesterases"/>
    <property type="match status" value="1"/>
</dbReference>
<dbReference type="CDD" id="cd08567">
    <property type="entry name" value="GDPD_SpGDE_like"/>
    <property type="match status" value="1"/>
</dbReference>
<dbReference type="OrthoDB" id="9758957at2"/>
<gene>
    <name evidence="3" type="ORF">E2F48_08000</name>
</gene>
<dbReference type="Pfam" id="PF03009">
    <property type="entry name" value="GDPD"/>
    <property type="match status" value="1"/>
</dbReference>
<feature type="domain" description="GP-PDE" evidence="2">
    <location>
        <begin position="46"/>
        <end position="347"/>
    </location>
</feature>
<dbReference type="PANTHER" id="PTHR46211:SF14">
    <property type="entry name" value="GLYCEROPHOSPHODIESTER PHOSPHODIESTERASE"/>
    <property type="match status" value="1"/>
</dbReference>
<feature type="chain" id="PRO_5020505780" evidence="1">
    <location>
        <begin position="27"/>
        <end position="365"/>
    </location>
</feature>
<name>A0A4V3AM21_9MICC</name>
<dbReference type="InterPro" id="IPR017946">
    <property type="entry name" value="PLC-like_Pdiesterase_TIM-brl"/>
</dbReference>
<keyword evidence="4" id="KW-1185">Reference proteome</keyword>
<organism evidence="3 4">
    <name type="scientific">Arthrobacter crusticola</name>
    <dbReference type="NCBI Taxonomy" id="2547960"/>
    <lineage>
        <taxon>Bacteria</taxon>
        <taxon>Bacillati</taxon>
        <taxon>Actinomycetota</taxon>
        <taxon>Actinomycetes</taxon>
        <taxon>Micrococcales</taxon>
        <taxon>Micrococcaceae</taxon>
        <taxon>Arthrobacter</taxon>
    </lineage>
</organism>
<dbReference type="EMBL" id="SMTK01000003">
    <property type="protein sequence ID" value="TDK25219.1"/>
    <property type="molecule type" value="Genomic_DNA"/>
</dbReference>
<dbReference type="PANTHER" id="PTHR46211">
    <property type="entry name" value="GLYCEROPHOSPHORYL DIESTER PHOSPHODIESTERASE"/>
    <property type="match status" value="1"/>
</dbReference>
<dbReference type="PROSITE" id="PS51704">
    <property type="entry name" value="GP_PDE"/>
    <property type="match status" value="1"/>
</dbReference>
<sequence>MKPRHLPATAALCLALAFGTAAPAAAQTAPAPATNGHSAPAAGAHFDLQAHRGGIGLTVESTLPAFAAALRTGVSTLELDLQITRDGREVITHDRRIDPRKCADTAPVVPGDPQFPYAGKYVKDLTFDQVRTLDCGSQAHPSHPGQVTVPGAKMPTLAELFALVRAHRASQVEFNIETKVEAGAPEQTAPREQFVEVALREIRAAGMERRASIQSFDWGALRLVQQQAPEIPTVALTNKDFLQVGQPGASPWLGGIDADDFGGDLVQAASFLGFDAVSPVHGSPQNGTVIDGNYVPYVTADMVQRAHAAGMQVIPWTVNDEATMSSLIDLGIDGLITDYPDRLRAVLAGKSMKLPHQYKEAKASS</sequence>
<reference evidence="3 4" key="1">
    <citation type="submission" date="2019-03" db="EMBL/GenBank/DDBJ databases">
        <title>Arthrobacter sp. nov., an bacterium isolated from biocrust in Mu Us Desert.</title>
        <authorList>
            <person name="Lixiong L."/>
        </authorList>
    </citation>
    <scope>NUCLEOTIDE SEQUENCE [LARGE SCALE GENOMIC DNA]</scope>
    <source>
        <strain evidence="3 4">SLN-3</strain>
    </source>
</reference>
<dbReference type="Proteomes" id="UP000295411">
    <property type="component" value="Unassembled WGS sequence"/>
</dbReference>